<comment type="caution">
    <text evidence="8">The sequence shown here is derived from an EMBL/GenBank/DDBJ whole genome shotgun (WGS) entry which is preliminary data.</text>
</comment>
<evidence type="ECO:0000256" key="6">
    <source>
        <dbReference type="ARBA" id="ARBA00023136"/>
    </source>
</evidence>
<keyword evidence="3" id="KW-0201">Cytochrome c-type biogenesis</keyword>
<organism evidence="8 9">
    <name type="scientific">Parasphingopyxis lamellibrachiae</name>
    <dbReference type="NCBI Taxonomy" id="680125"/>
    <lineage>
        <taxon>Bacteria</taxon>
        <taxon>Pseudomonadati</taxon>
        <taxon>Pseudomonadota</taxon>
        <taxon>Alphaproteobacteria</taxon>
        <taxon>Sphingomonadales</taxon>
        <taxon>Sphingomonadaceae</taxon>
        <taxon>Parasphingopyxis</taxon>
    </lineage>
</organism>
<protein>
    <submittedName>
        <fullName evidence="8">Heme exporter protein A</fullName>
    </submittedName>
</protein>
<feature type="domain" description="ABC transporter" evidence="7">
    <location>
        <begin position="5"/>
        <end position="188"/>
    </location>
</feature>
<dbReference type="GO" id="GO:0022857">
    <property type="term" value="F:transmembrane transporter activity"/>
    <property type="evidence" value="ECO:0007669"/>
    <property type="project" value="InterPro"/>
</dbReference>
<dbReference type="Gene3D" id="3.40.50.300">
    <property type="entry name" value="P-loop containing nucleotide triphosphate hydrolases"/>
    <property type="match status" value="1"/>
</dbReference>
<sequence length="194" mass="20132">MATMLHLVALGCVRGDRALFSGLDLTLGPGGAALVTGPNGAGKTSLLRIIAGLLPAQSGTVEKQGMLAFAGEQAALSRNQTLEQALLYWARLDGQDAADVHAALDWMALRAIADIPVRMLSTGQTKRAALARVIAGKADIWLLDEPANGLDTESRAQLEAAISEHRSQGGIVIAATHQPLAMPDAVELPIGAVT</sequence>
<keyword evidence="5" id="KW-1278">Translocase</keyword>
<dbReference type="PROSITE" id="PS50893">
    <property type="entry name" value="ABC_TRANSPORTER_2"/>
    <property type="match status" value="1"/>
</dbReference>
<dbReference type="GO" id="GO:0017004">
    <property type="term" value="P:cytochrome complex assembly"/>
    <property type="evidence" value="ECO:0007669"/>
    <property type="project" value="UniProtKB-KW"/>
</dbReference>
<evidence type="ECO:0000259" key="7">
    <source>
        <dbReference type="PROSITE" id="PS50893"/>
    </source>
</evidence>
<evidence type="ECO:0000256" key="2">
    <source>
        <dbReference type="ARBA" id="ARBA00022741"/>
    </source>
</evidence>
<keyword evidence="2" id="KW-0547">Nucleotide-binding</keyword>
<dbReference type="InterPro" id="IPR003593">
    <property type="entry name" value="AAA+_ATPase"/>
</dbReference>
<dbReference type="SMART" id="SM00382">
    <property type="entry name" value="AAA"/>
    <property type="match status" value="1"/>
</dbReference>
<dbReference type="RefSeq" id="WP_116236746.1">
    <property type="nucleotide sequence ID" value="NZ_QRDP01000004.1"/>
</dbReference>
<evidence type="ECO:0000313" key="8">
    <source>
        <dbReference type="EMBL" id="RED17479.1"/>
    </source>
</evidence>
<dbReference type="InterPro" id="IPR003439">
    <property type="entry name" value="ABC_transporter-like_ATP-bd"/>
</dbReference>
<keyword evidence="1" id="KW-0813">Transport</keyword>
<dbReference type="OrthoDB" id="9800654at2"/>
<reference evidence="8 9" key="1">
    <citation type="submission" date="2018-07" db="EMBL/GenBank/DDBJ databases">
        <title>Genomic Encyclopedia of Type Strains, Phase IV (KMG-IV): sequencing the most valuable type-strain genomes for metagenomic binning, comparative biology and taxonomic classification.</title>
        <authorList>
            <person name="Goeker M."/>
        </authorList>
    </citation>
    <scope>NUCLEOTIDE SEQUENCE [LARGE SCALE GENOMIC DNA]</scope>
    <source>
        <strain evidence="8 9">DSM 26725</strain>
    </source>
</reference>
<dbReference type="PANTHER" id="PTHR43499:SF1">
    <property type="entry name" value="ABC TRANSPORTER I FAMILY MEMBER 1"/>
    <property type="match status" value="1"/>
</dbReference>
<dbReference type="GO" id="GO:0005524">
    <property type="term" value="F:ATP binding"/>
    <property type="evidence" value="ECO:0007669"/>
    <property type="project" value="UniProtKB-KW"/>
</dbReference>
<evidence type="ECO:0000256" key="5">
    <source>
        <dbReference type="ARBA" id="ARBA00022967"/>
    </source>
</evidence>
<dbReference type="PANTHER" id="PTHR43499">
    <property type="entry name" value="ABC TRANSPORTER I FAMILY MEMBER 1"/>
    <property type="match status" value="1"/>
</dbReference>
<keyword evidence="6" id="KW-0472">Membrane</keyword>
<dbReference type="Proteomes" id="UP000256310">
    <property type="component" value="Unassembled WGS sequence"/>
</dbReference>
<dbReference type="InterPro" id="IPR005895">
    <property type="entry name" value="ABC_transptr_haem_export_CcmA"/>
</dbReference>
<dbReference type="Pfam" id="PF00005">
    <property type="entry name" value="ABC_tran"/>
    <property type="match status" value="1"/>
</dbReference>
<evidence type="ECO:0000256" key="3">
    <source>
        <dbReference type="ARBA" id="ARBA00022748"/>
    </source>
</evidence>
<keyword evidence="9" id="KW-1185">Reference proteome</keyword>
<proteinExistence type="predicted"/>
<gene>
    <name evidence="8" type="ORF">DFR46_2526</name>
</gene>
<evidence type="ECO:0000313" key="9">
    <source>
        <dbReference type="Proteomes" id="UP000256310"/>
    </source>
</evidence>
<dbReference type="EMBL" id="QRDP01000004">
    <property type="protein sequence ID" value="RED17479.1"/>
    <property type="molecule type" value="Genomic_DNA"/>
</dbReference>
<dbReference type="SUPFAM" id="SSF52540">
    <property type="entry name" value="P-loop containing nucleoside triphosphate hydrolases"/>
    <property type="match status" value="1"/>
</dbReference>
<dbReference type="NCBIfam" id="TIGR01189">
    <property type="entry name" value="ccmA"/>
    <property type="match status" value="1"/>
</dbReference>
<dbReference type="GO" id="GO:0016887">
    <property type="term" value="F:ATP hydrolysis activity"/>
    <property type="evidence" value="ECO:0007669"/>
    <property type="project" value="InterPro"/>
</dbReference>
<keyword evidence="4" id="KW-0067">ATP-binding</keyword>
<name>A0A3D9FI57_9SPHN</name>
<evidence type="ECO:0000256" key="4">
    <source>
        <dbReference type="ARBA" id="ARBA00022840"/>
    </source>
</evidence>
<dbReference type="AlphaFoldDB" id="A0A3D9FI57"/>
<evidence type="ECO:0000256" key="1">
    <source>
        <dbReference type="ARBA" id="ARBA00022448"/>
    </source>
</evidence>
<dbReference type="InterPro" id="IPR027417">
    <property type="entry name" value="P-loop_NTPase"/>
</dbReference>
<accession>A0A3D9FI57</accession>